<evidence type="ECO:0000256" key="3">
    <source>
        <dbReference type="ARBA" id="ARBA00022741"/>
    </source>
</evidence>
<organism evidence="7 8">
    <name type="scientific">Zophobas morio</name>
    <dbReference type="NCBI Taxonomy" id="2755281"/>
    <lineage>
        <taxon>Eukaryota</taxon>
        <taxon>Metazoa</taxon>
        <taxon>Ecdysozoa</taxon>
        <taxon>Arthropoda</taxon>
        <taxon>Hexapoda</taxon>
        <taxon>Insecta</taxon>
        <taxon>Pterygota</taxon>
        <taxon>Neoptera</taxon>
        <taxon>Endopterygota</taxon>
        <taxon>Coleoptera</taxon>
        <taxon>Polyphaga</taxon>
        <taxon>Cucujiformia</taxon>
        <taxon>Tenebrionidae</taxon>
        <taxon>Zophobas</taxon>
    </lineage>
</organism>
<feature type="domain" description="Carbohydrate kinase FGGY C-terminal" evidence="6">
    <location>
        <begin position="6"/>
        <end position="172"/>
    </location>
</feature>
<evidence type="ECO:0000256" key="4">
    <source>
        <dbReference type="ARBA" id="ARBA00022777"/>
    </source>
</evidence>
<evidence type="ECO:0000256" key="2">
    <source>
        <dbReference type="ARBA" id="ARBA00022679"/>
    </source>
</evidence>
<dbReference type="GO" id="GO:0005739">
    <property type="term" value="C:mitochondrion"/>
    <property type="evidence" value="ECO:0007669"/>
    <property type="project" value="TreeGrafter"/>
</dbReference>
<dbReference type="SUPFAM" id="SSF53067">
    <property type="entry name" value="Actin-like ATPase domain"/>
    <property type="match status" value="1"/>
</dbReference>
<dbReference type="GO" id="GO:0006641">
    <property type="term" value="P:triglyceride metabolic process"/>
    <property type="evidence" value="ECO:0007669"/>
    <property type="project" value="TreeGrafter"/>
</dbReference>
<evidence type="ECO:0000259" key="6">
    <source>
        <dbReference type="Pfam" id="PF02782"/>
    </source>
</evidence>
<name>A0AA38HJJ7_9CUCU</name>
<feature type="non-terminal residue" evidence="7">
    <location>
        <position position="1"/>
    </location>
</feature>
<dbReference type="GO" id="GO:0046167">
    <property type="term" value="P:glycerol-3-phosphate biosynthetic process"/>
    <property type="evidence" value="ECO:0007669"/>
    <property type="project" value="TreeGrafter"/>
</dbReference>
<evidence type="ECO:0000256" key="5">
    <source>
        <dbReference type="ARBA" id="ARBA00022840"/>
    </source>
</evidence>
<dbReference type="GO" id="GO:0004370">
    <property type="term" value="F:glycerol kinase activity"/>
    <property type="evidence" value="ECO:0007669"/>
    <property type="project" value="TreeGrafter"/>
</dbReference>
<comment type="similarity">
    <text evidence="1">Belongs to the FGGY kinase family.</text>
</comment>
<protein>
    <recommendedName>
        <fullName evidence="6">Carbohydrate kinase FGGY C-terminal domain-containing protein</fullName>
    </recommendedName>
</protein>
<dbReference type="Pfam" id="PF02782">
    <property type="entry name" value="FGGY_C"/>
    <property type="match status" value="1"/>
</dbReference>
<evidence type="ECO:0000256" key="1">
    <source>
        <dbReference type="ARBA" id="ARBA00009156"/>
    </source>
</evidence>
<gene>
    <name evidence="7" type="ORF">Zmor_022094</name>
</gene>
<keyword evidence="3" id="KW-0547">Nucleotide-binding</keyword>
<dbReference type="InterPro" id="IPR043129">
    <property type="entry name" value="ATPase_NBD"/>
</dbReference>
<dbReference type="InterPro" id="IPR018485">
    <property type="entry name" value="FGGY_C"/>
</dbReference>
<accession>A0AA38HJJ7</accession>
<reference evidence="7" key="1">
    <citation type="journal article" date="2023" name="G3 (Bethesda)">
        <title>Whole genome assemblies of Zophobas morio and Tenebrio molitor.</title>
        <authorList>
            <person name="Kaur S."/>
            <person name="Stinson S.A."/>
            <person name="diCenzo G.C."/>
        </authorList>
    </citation>
    <scope>NUCLEOTIDE SEQUENCE</scope>
    <source>
        <strain evidence="7">QUZm001</strain>
    </source>
</reference>
<keyword evidence="2" id="KW-0808">Transferase</keyword>
<proteinExistence type="inferred from homology"/>
<keyword evidence="8" id="KW-1185">Reference proteome</keyword>
<dbReference type="PANTHER" id="PTHR10196">
    <property type="entry name" value="SUGAR KINASE"/>
    <property type="match status" value="1"/>
</dbReference>
<dbReference type="Proteomes" id="UP001168821">
    <property type="component" value="Unassembled WGS sequence"/>
</dbReference>
<dbReference type="AlphaFoldDB" id="A0AA38HJJ7"/>
<dbReference type="GO" id="GO:0005524">
    <property type="term" value="F:ATP binding"/>
    <property type="evidence" value="ECO:0007669"/>
    <property type="project" value="UniProtKB-KW"/>
</dbReference>
<evidence type="ECO:0000313" key="8">
    <source>
        <dbReference type="Proteomes" id="UP001168821"/>
    </source>
</evidence>
<keyword evidence="5" id="KW-0067">ATP-binding</keyword>
<dbReference type="Gene3D" id="3.30.420.40">
    <property type="match status" value="1"/>
</dbReference>
<sequence length="198" mass="21163">KSQSVVYALEGYIPTAGAAIRWLRDGLGIVNDLEEVEELATKVDDSGGLRFFIVTLTEPYELFLGVCFVPAFSGLHAPYWKADTRGVIAGLTQHSTKAHIVRACLEAICLQTRDTIAAISQDSEKPVATLVVTGGLCAISIFAQTLADILQCKGLLPSMRESSALGAAAAAGFCLGLWNFEDIVVDGLFSRASAYDYL</sequence>
<keyword evidence="4" id="KW-0418">Kinase</keyword>
<comment type="caution">
    <text evidence="7">The sequence shown here is derived from an EMBL/GenBank/DDBJ whole genome shotgun (WGS) entry which is preliminary data.</text>
</comment>
<dbReference type="EMBL" id="JALNTZ010000661">
    <property type="protein sequence ID" value="KAJ3632105.1"/>
    <property type="molecule type" value="Genomic_DNA"/>
</dbReference>
<dbReference type="PANTHER" id="PTHR10196:SF69">
    <property type="entry name" value="GLYCEROL KINASE"/>
    <property type="match status" value="1"/>
</dbReference>
<dbReference type="GO" id="GO:0006071">
    <property type="term" value="P:glycerol metabolic process"/>
    <property type="evidence" value="ECO:0007669"/>
    <property type="project" value="TreeGrafter"/>
</dbReference>
<evidence type="ECO:0000313" key="7">
    <source>
        <dbReference type="EMBL" id="KAJ3632105.1"/>
    </source>
</evidence>